<feature type="domain" description="K+ potassium transporter C-terminal" evidence="12">
    <location>
        <begin position="529"/>
        <end position="783"/>
    </location>
</feature>
<keyword evidence="4 10" id="KW-0633">Potassium transport</keyword>
<dbReference type="InterPro" id="IPR053951">
    <property type="entry name" value="K_trans_N"/>
</dbReference>
<keyword evidence="6 10" id="KW-0630">Potassium</keyword>
<comment type="caution">
    <text evidence="13">The sequence shown here is derived from an EMBL/GenBank/DDBJ whole genome shotgun (WGS) entry which is preliminary data.</text>
</comment>
<keyword evidence="3" id="KW-0813">Transport</keyword>
<evidence type="ECO:0000256" key="8">
    <source>
        <dbReference type="ARBA" id="ARBA00023065"/>
    </source>
</evidence>
<evidence type="ECO:0000259" key="12">
    <source>
        <dbReference type="Pfam" id="PF22776"/>
    </source>
</evidence>
<evidence type="ECO:0000256" key="7">
    <source>
        <dbReference type="ARBA" id="ARBA00022989"/>
    </source>
</evidence>
<feature type="transmembrane region" description="Helical" evidence="10">
    <location>
        <begin position="64"/>
        <end position="85"/>
    </location>
</feature>
<dbReference type="Proteomes" id="UP001603857">
    <property type="component" value="Unassembled WGS sequence"/>
</dbReference>
<keyword evidence="8 10" id="KW-0406">Ion transport</keyword>
<protein>
    <recommendedName>
        <fullName evidence="10">Potassium transporter</fullName>
    </recommendedName>
</protein>
<comment type="subcellular location">
    <subcellularLocation>
        <location evidence="1">Cell membrane</location>
        <topology evidence="1">Multi-pass membrane protein</topology>
    </subcellularLocation>
    <subcellularLocation>
        <location evidence="10">Membrane</location>
        <topology evidence="10">Multi-pass membrane protein</topology>
    </subcellularLocation>
</comment>
<dbReference type="InterPro" id="IPR003855">
    <property type="entry name" value="K+_transporter"/>
</dbReference>
<keyword evidence="7 10" id="KW-1133">Transmembrane helix</keyword>
<feature type="transmembrane region" description="Helical" evidence="10">
    <location>
        <begin position="153"/>
        <end position="177"/>
    </location>
</feature>
<keyword evidence="9 10" id="KW-0472">Membrane</keyword>
<evidence type="ECO:0000256" key="1">
    <source>
        <dbReference type="ARBA" id="ARBA00004651"/>
    </source>
</evidence>
<keyword evidence="14" id="KW-1185">Reference proteome</keyword>
<feature type="transmembrane region" description="Helical" evidence="10">
    <location>
        <begin position="221"/>
        <end position="243"/>
    </location>
</feature>
<feature type="transmembrane region" description="Helical" evidence="10">
    <location>
        <begin position="422"/>
        <end position="444"/>
    </location>
</feature>
<feature type="transmembrane region" description="Helical" evidence="10">
    <location>
        <begin position="300"/>
        <end position="320"/>
    </location>
</feature>
<organism evidence="13 14">
    <name type="scientific">Flemingia macrophylla</name>
    <dbReference type="NCBI Taxonomy" id="520843"/>
    <lineage>
        <taxon>Eukaryota</taxon>
        <taxon>Viridiplantae</taxon>
        <taxon>Streptophyta</taxon>
        <taxon>Embryophyta</taxon>
        <taxon>Tracheophyta</taxon>
        <taxon>Spermatophyta</taxon>
        <taxon>Magnoliopsida</taxon>
        <taxon>eudicotyledons</taxon>
        <taxon>Gunneridae</taxon>
        <taxon>Pentapetalae</taxon>
        <taxon>rosids</taxon>
        <taxon>fabids</taxon>
        <taxon>Fabales</taxon>
        <taxon>Fabaceae</taxon>
        <taxon>Papilionoideae</taxon>
        <taxon>50 kb inversion clade</taxon>
        <taxon>NPAAA clade</taxon>
        <taxon>indigoferoid/millettioid clade</taxon>
        <taxon>Phaseoleae</taxon>
        <taxon>Flemingia</taxon>
    </lineage>
</organism>
<dbReference type="InterPro" id="IPR053952">
    <property type="entry name" value="K_trans_C"/>
</dbReference>
<dbReference type="Pfam" id="PF22776">
    <property type="entry name" value="K_trans_C"/>
    <property type="match status" value="1"/>
</dbReference>
<reference evidence="13 14" key="1">
    <citation type="submission" date="2024-08" db="EMBL/GenBank/DDBJ databases">
        <title>Insights into the chromosomal genome structure of Flemingia macrophylla.</title>
        <authorList>
            <person name="Ding Y."/>
            <person name="Zhao Y."/>
            <person name="Bi W."/>
            <person name="Wu M."/>
            <person name="Zhao G."/>
            <person name="Gong Y."/>
            <person name="Li W."/>
            <person name="Zhang P."/>
        </authorList>
    </citation>
    <scope>NUCLEOTIDE SEQUENCE [LARGE SCALE GENOMIC DNA]</scope>
    <source>
        <strain evidence="13">DYQJB</strain>
        <tissue evidence="13">Leaf</tissue>
    </source>
</reference>
<evidence type="ECO:0000256" key="9">
    <source>
        <dbReference type="ARBA" id="ARBA00023136"/>
    </source>
</evidence>
<name>A0ABD1LA61_9FABA</name>
<comment type="similarity">
    <text evidence="2 10">Belongs to the HAK/KUP transporter (TC 2.A.72.3) family.</text>
</comment>
<feature type="transmembrane region" description="Helical" evidence="10">
    <location>
        <begin position="340"/>
        <end position="367"/>
    </location>
</feature>
<feature type="transmembrane region" description="Helical" evidence="10">
    <location>
        <begin position="515"/>
        <end position="535"/>
    </location>
</feature>
<dbReference type="NCBIfam" id="TIGR00794">
    <property type="entry name" value="kup"/>
    <property type="match status" value="1"/>
</dbReference>
<gene>
    <name evidence="13" type="ORF">Fmac_029381</name>
</gene>
<evidence type="ECO:0000256" key="6">
    <source>
        <dbReference type="ARBA" id="ARBA00022958"/>
    </source>
</evidence>
<evidence type="ECO:0000313" key="14">
    <source>
        <dbReference type="Proteomes" id="UP001603857"/>
    </source>
</evidence>
<evidence type="ECO:0000259" key="11">
    <source>
        <dbReference type="Pfam" id="PF02705"/>
    </source>
</evidence>
<evidence type="ECO:0000313" key="13">
    <source>
        <dbReference type="EMBL" id="KAL2320412.1"/>
    </source>
</evidence>
<dbReference type="PANTHER" id="PTHR30540:SF83">
    <property type="entry name" value="K+ POTASSIUM TRANSPORTER"/>
    <property type="match status" value="1"/>
</dbReference>
<dbReference type="AlphaFoldDB" id="A0ABD1LA61"/>
<evidence type="ECO:0000256" key="10">
    <source>
        <dbReference type="RuleBase" id="RU321113"/>
    </source>
</evidence>
<dbReference type="GO" id="GO:0015079">
    <property type="term" value="F:potassium ion transmembrane transporter activity"/>
    <property type="evidence" value="ECO:0007669"/>
    <property type="project" value="UniProtKB-UniRule"/>
</dbReference>
<dbReference type="PANTHER" id="PTHR30540">
    <property type="entry name" value="OSMOTIC STRESS POTASSIUM TRANSPORTER"/>
    <property type="match status" value="1"/>
</dbReference>
<feature type="transmembrane region" description="Helical" evidence="10">
    <location>
        <begin position="449"/>
        <end position="472"/>
    </location>
</feature>
<dbReference type="GO" id="GO:0005886">
    <property type="term" value="C:plasma membrane"/>
    <property type="evidence" value="ECO:0007669"/>
    <property type="project" value="UniProtKB-SubCell"/>
</dbReference>
<sequence length="785" mass="87154">MEPESGASTSRNPSQLSWVNLSRNLLLAYQSFGVVYGDLSTSPLYVFTSTFSGKLQDHHDEETIFGTFSLIFWTLTLIPLLKYVFILLSADDNGEGGTFALYSLLCRHAKFNLLPNQQAADEELSSYKYGPSSQAAGSSPLKRFLEKHKRLRTALLIVVLFGACMVIGDGVLTPAISVLASVSGLKVTERKLTDGELVLLACVILVGLFALQHCGTHKVAFMFAPIVIIWLVSIFSVGVYNIIFWNPKIIRAISPYYIIKFFAKTGKEGWNSLGGILLCITGTEAMFADLGHFTASSIRLAFAFVIYPCLVVQYMGQAAFLSKNLNSVDNSFYDSIPEAVFWPVFVIATLAAIVGSQAVITATFSIIKQCHALGCFPRVKVVHTSKHIYGQIYIPEINWILMILTLAITIGFQDTTIIGNAYGLACITVMFVTTFLMTLVAIFVWQKSVLIAVAFLLLFWVIEGVYLSAAFIKVPQGGWVPLVLSFIFMAIMYVWHYGTRRKYSYDLHNKVSLKWLLGLGPSLGIVRVPGIGLIYTELATGIPAIFSHFVTNLPAFHKVLVFVCVKSVPVPYVSPEERFLIGRVCPRPYRMYRCIVRYGYKDIQRDDGDFENHLIQSIAEFIQMEAVGPQLSSSEASSSLDGRMAVISFRNLGSTSSLMVSEHEDIGVDISIPSSRSITLRSLQSVYDDESPQVTRRRVRFQLPDSPGMDPDVREELLDLVQAKEAGVAYIMGHSYVKARKSSSFLKKLVIDIGYSFLRKNCRGPSVALNIPHISLIEVGMIYYV</sequence>
<evidence type="ECO:0000256" key="2">
    <source>
        <dbReference type="ARBA" id="ARBA00008440"/>
    </source>
</evidence>
<evidence type="ECO:0000256" key="4">
    <source>
        <dbReference type="ARBA" id="ARBA00022538"/>
    </source>
</evidence>
<dbReference type="EMBL" id="JBGMDY010000010">
    <property type="protein sequence ID" value="KAL2320412.1"/>
    <property type="molecule type" value="Genomic_DNA"/>
</dbReference>
<proteinExistence type="inferred from homology"/>
<dbReference type="Pfam" id="PF02705">
    <property type="entry name" value="K_trans"/>
    <property type="match status" value="1"/>
</dbReference>
<accession>A0ABD1LA61</accession>
<feature type="transmembrane region" description="Helical" evidence="10">
    <location>
        <begin position="388"/>
        <end position="410"/>
    </location>
</feature>
<feature type="transmembrane region" description="Helical" evidence="10">
    <location>
        <begin position="197"/>
        <end position="214"/>
    </location>
</feature>
<feature type="domain" description="K+ potassium transporter integral membrane" evidence="11">
    <location>
        <begin position="27"/>
        <end position="516"/>
    </location>
</feature>
<feature type="transmembrane region" description="Helical" evidence="10">
    <location>
        <begin position="270"/>
        <end position="288"/>
    </location>
</feature>
<keyword evidence="5 10" id="KW-0812">Transmembrane</keyword>
<feature type="transmembrane region" description="Helical" evidence="10">
    <location>
        <begin position="478"/>
        <end position="495"/>
    </location>
</feature>
<comment type="function">
    <text evidence="10">Potassium transporter.</text>
</comment>
<evidence type="ECO:0000256" key="3">
    <source>
        <dbReference type="ARBA" id="ARBA00022448"/>
    </source>
</evidence>
<evidence type="ECO:0000256" key="5">
    <source>
        <dbReference type="ARBA" id="ARBA00022692"/>
    </source>
</evidence>